<sequence>MIKDELRQWSLAAIIGIILALGINYFLFFICKIPSASMEPTIMTGNRLIATRVYNKDKIKNGEIVVFYSEEESELLIKRVIGISGDKIKIQDNGEVFVNDKKLEENYVLNNEEVGGEYTVPKDHFFFLGDNRARSFDSRKWNNPYIHKKDIKGKARIIIYPFSRIKIM</sequence>
<feature type="active site" evidence="6">
    <location>
        <position position="78"/>
    </location>
</feature>
<dbReference type="PANTHER" id="PTHR43390:SF1">
    <property type="entry name" value="CHLOROPLAST PROCESSING PEPTIDASE"/>
    <property type="match status" value="1"/>
</dbReference>
<keyword evidence="5 7" id="KW-0378">Hydrolase</keyword>
<dbReference type="InterPro" id="IPR000223">
    <property type="entry name" value="Pept_S26A_signal_pept_1"/>
</dbReference>
<evidence type="ECO:0000256" key="6">
    <source>
        <dbReference type="PIRSR" id="PIRSR600223-1"/>
    </source>
</evidence>
<evidence type="ECO:0000256" key="5">
    <source>
        <dbReference type="ARBA" id="ARBA00022801"/>
    </source>
</evidence>
<dbReference type="PANTHER" id="PTHR43390">
    <property type="entry name" value="SIGNAL PEPTIDASE I"/>
    <property type="match status" value="1"/>
</dbReference>
<dbReference type="EC" id="3.4.21.89" evidence="4 7"/>
<dbReference type="InterPro" id="IPR036286">
    <property type="entry name" value="LexA/Signal_pep-like_sf"/>
</dbReference>
<evidence type="ECO:0000256" key="7">
    <source>
        <dbReference type="RuleBase" id="RU362042"/>
    </source>
</evidence>
<comment type="similarity">
    <text evidence="3 7">Belongs to the peptidase S26 family.</text>
</comment>
<keyword evidence="7" id="KW-0645">Protease</keyword>
<feature type="active site" evidence="6">
    <location>
        <position position="37"/>
    </location>
</feature>
<keyword evidence="7" id="KW-0812">Transmembrane</keyword>
<gene>
    <name evidence="9" type="primary">lepB</name>
    <name evidence="9" type="ORF">U732_1425</name>
</gene>
<dbReference type="STRING" id="29341.RSJ17_13095"/>
<dbReference type="InterPro" id="IPR019758">
    <property type="entry name" value="Pept_S26A_signal_pept_1_CS"/>
</dbReference>
<name>A0A0C1R090_9CLOT</name>
<dbReference type="Gene3D" id="2.10.109.10">
    <property type="entry name" value="Umud Fragment, subunit A"/>
    <property type="match status" value="1"/>
</dbReference>
<dbReference type="AlphaFoldDB" id="A0A0C1R090"/>
<accession>A0A0C1R090</accession>
<organism evidence="9 10">
    <name type="scientific">Clostridium argentinense CDC 2741</name>
    <dbReference type="NCBI Taxonomy" id="1418104"/>
    <lineage>
        <taxon>Bacteria</taxon>
        <taxon>Bacillati</taxon>
        <taxon>Bacillota</taxon>
        <taxon>Clostridia</taxon>
        <taxon>Eubacteriales</taxon>
        <taxon>Clostridiaceae</taxon>
        <taxon>Clostridium</taxon>
    </lineage>
</organism>
<dbReference type="RefSeq" id="WP_039632408.1">
    <property type="nucleotide sequence ID" value="NZ_AYSO01000015.1"/>
</dbReference>
<evidence type="ECO:0000259" key="8">
    <source>
        <dbReference type="Pfam" id="PF10502"/>
    </source>
</evidence>
<dbReference type="SUPFAM" id="SSF51306">
    <property type="entry name" value="LexA/Signal peptidase"/>
    <property type="match status" value="1"/>
</dbReference>
<proteinExistence type="inferred from homology"/>
<dbReference type="GO" id="GO:0005886">
    <property type="term" value="C:plasma membrane"/>
    <property type="evidence" value="ECO:0007669"/>
    <property type="project" value="UniProtKB-SubCell"/>
</dbReference>
<dbReference type="GO" id="GO:0009003">
    <property type="term" value="F:signal peptidase activity"/>
    <property type="evidence" value="ECO:0007669"/>
    <property type="project" value="UniProtKB-EC"/>
</dbReference>
<keyword evidence="7" id="KW-0472">Membrane</keyword>
<comment type="caution">
    <text evidence="9">The sequence shown here is derived from an EMBL/GenBank/DDBJ whole genome shotgun (WGS) entry which is preliminary data.</text>
</comment>
<evidence type="ECO:0000313" key="9">
    <source>
        <dbReference type="EMBL" id="KIE46822.1"/>
    </source>
</evidence>
<evidence type="ECO:0000256" key="4">
    <source>
        <dbReference type="ARBA" id="ARBA00013208"/>
    </source>
</evidence>
<protein>
    <recommendedName>
        <fullName evidence="4 7">Signal peptidase I</fullName>
        <ecNumber evidence="4 7">3.4.21.89</ecNumber>
    </recommendedName>
</protein>
<keyword evidence="10" id="KW-1185">Reference proteome</keyword>
<dbReference type="Pfam" id="PF10502">
    <property type="entry name" value="Peptidase_S26"/>
    <property type="match status" value="1"/>
</dbReference>
<evidence type="ECO:0000256" key="1">
    <source>
        <dbReference type="ARBA" id="ARBA00000677"/>
    </source>
</evidence>
<dbReference type="GO" id="GO:0004252">
    <property type="term" value="F:serine-type endopeptidase activity"/>
    <property type="evidence" value="ECO:0007669"/>
    <property type="project" value="InterPro"/>
</dbReference>
<dbReference type="PRINTS" id="PR00727">
    <property type="entry name" value="LEADERPTASE"/>
</dbReference>
<feature type="domain" description="Peptidase S26" evidence="8">
    <location>
        <begin position="7"/>
        <end position="159"/>
    </location>
</feature>
<evidence type="ECO:0000313" key="10">
    <source>
        <dbReference type="Proteomes" id="UP000031366"/>
    </source>
</evidence>
<dbReference type="Proteomes" id="UP000031366">
    <property type="component" value="Unassembled WGS sequence"/>
</dbReference>
<dbReference type="NCBIfam" id="TIGR02227">
    <property type="entry name" value="sigpep_I_bact"/>
    <property type="match status" value="1"/>
</dbReference>
<comment type="subcellular location">
    <subcellularLocation>
        <location evidence="2">Cell membrane</location>
        <topology evidence="2">Single-pass type II membrane protein</topology>
    </subcellularLocation>
    <subcellularLocation>
        <location evidence="7">Membrane</location>
        <topology evidence="7">Single-pass type II membrane protein</topology>
    </subcellularLocation>
</comment>
<dbReference type="OrthoDB" id="9802919at2"/>
<comment type="catalytic activity">
    <reaction evidence="1 7">
        <text>Cleavage of hydrophobic, N-terminal signal or leader sequences from secreted and periplasmic proteins.</text>
        <dbReference type="EC" id="3.4.21.89"/>
    </reaction>
</comment>
<dbReference type="GO" id="GO:0006465">
    <property type="term" value="P:signal peptide processing"/>
    <property type="evidence" value="ECO:0007669"/>
    <property type="project" value="InterPro"/>
</dbReference>
<keyword evidence="7" id="KW-1133">Transmembrane helix</keyword>
<dbReference type="InterPro" id="IPR019533">
    <property type="entry name" value="Peptidase_S26"/>
</dbReference>
<reference evidence="9 10" key="1">
    <citation type="journal article" date="2015" name="Infect. Genet. Evol.">
        <title>Genomic sequences of six botulinum neurotoxin-producing strains representing three clostridial species illustrate the mobility and diversity of botulinum neurotoxin genes.</title>
        <authorList>
            <person name="Smith T.J."/>
            <person name="Hill K.K."/>
            <person name="Xie G."/>
            <person name="Foley B.T."/>
            <person name="Williamson C.H."/>
            <person name="Foster J.T."/>
            <person name="Johnson S.L."/>
            <person name="Chertkov O."/>
            <person name="Teshima H."/>
            <person name="Gibbons H.S."/>
            <person name="Johnsky L.A."/>
            <person name="Karavis M.A."/>
            <person name="Smith L.A."/>
        </authorList>
    </citation>
    <scope>NUCLEOTIDE SEQUENCE [LARGE SCALE GENOMIC DNA]</scope>
    <source>
        <strain evidence="9 10">CDC 2741</strain>
    </source>
</reference>
<evidence type="ECO:0000256" key="2">
    <source>
        <dbReference type="ARBA" id="ARBA00004401"/>
    </source>
</evidence>
<dbReference type="EMBL" id="AYSO01000015">
    <property type="protein sequence ID" value="KIE46822.1"/>
    <property type="molecule type" value="Genomic_DNA"/>
</dbReference>
<dbReference type="PROSITE" id="PS00761">
    <property type="entry name" value="SPASE_I_3"/>
    <property type="match status" value="1"/>
</dbReference>
<dbReference type="CDD" id="cd06530">
    <property type="entry name" value="S26_SPase_I"/>
    <property type="match status" value="1"/>
</dbReference>
<feature type="transmembrane region" description="Helical" evidence="7">
    <location>
        <begin position="9"/>
        <end position="30"/>
    </location>
</feature>
<evidence type="ECO:0000256" key="3">
    <source>
        <dbReference type="ARBA" id="ARBA00009370"/>
    </source>
</evidence>